<accession>A0AAD5X071</accession>
<reference evidence="3" key="1">
    <citation type="submission" date="2020-05" db="EMBL/GenBank/DDBJ databases">
        <title>Phylogenomic resolution of chytrid fungi.</title>
        <authorList>
            <person name="Stajich J.E."/>
            <person name="Amses K."/>
            <person name="Simmons R."/>
            <person name="Seto K."/>
            <person name="Myers J."/>
            <person name="Bonds A."/>
            <person name="Quandt C.A."/>
            <person name="Barry K."/>
            <person name="Liu P."/>
            <person name="Grigoriev I."/>
            <person name="Longcore J.E."/>
            <person name="James T.Y."/>
        </authorList>
    </citation>
    <scope>NUCLEOTIDE SEQUENCE</scope>
    <source>
        <strain evidence="3">JEL0318</strain>
    </source>
</reference>
<feature type="region of interest" description="Disordered" evidence="1">
    <location>
        <begin position="228"/>
        <end position="279"/>
    </location>
</feature>
<gene>
    <name evidence="3" type="ORF">HK097_004238</name>
</gene>
<evidence type="ECO:0000313" key="3">
    <source>
        <dbReference type="EMBL" id="KAJ3035324.1"/>
    </source>
</evidence>
<dbReference type="Proteomes" id="UP001212841">
    <property type="component" value="Unassembled WGS sequence"/>
</dbReference>
<evidence type="ECO:0000313" key="4">
    <source>
        <dbReference type="Proteomes" id="UP001212841"/>
    </source>
</evidence>
<keyword evidence="4" id="KW-1185">Reference proteome</keyword>
<name>A0AAD5X071_9FUNG</name>
<feature type="domain" description="HNH nuclease" evidence="2">
    <location>
        <begin position="77"/>
        <end position="146"/>
    </location>
</feature>
<dbReference type="InterPro" id="IPR003615">
    <property type="entry name" value="HNH_nuc"/>
</dbReference>
<dbReference type="AlphaFoldDB" id="A0AAD5X071"/>
<feature type="compositionally biased region" description="Acidic residues" evidence="1">
    <location>
        <begin position="231"/>
        <end position="251"/>
    </location>
</feature>
<evidence type="ECO:0000259" key="2">
    <source>
        <dbReference type="Pfam" id="PF13391"/>
    </source>
</evidence>
<feature type="region of interest" description="Disordered" evidence="1">
    <location>
        <begin position="1"/>
        <end position="26"/>
    </location>
</feature>
<dbReference type="Pfam" id="PF13391">
    <property type="entry name" value="HNH_2"/>
    <property type="match status" value="1"/>
</dbReference>
<proteinExistence type="predicted"/>
<protein>
    <recommendedName>
        <fullName evidence="2">HNH nuclease domain-containing protein</fullName>
    </recommendedName>
</protein>
<organism evidence="3 4">
    <name type="scientific">Rhizophlyctis rosea</name>
    <dbReference type="NCBI Taxonomy" id="64517"/>
    <lineage>
        <taxon>Eukaryota</taxon>
        <taxon>Fungi</taxon>
        <taxon>Fungi incertae sedis</taxon>
        <taxon>Chytridiomycota</taxon>
        <taxon>Chytridiomycota incertae sedis</taxon>
        <taxon>Chytridiomycetes</taxon>
        <taxon>Rhizophlyctidales</taxon>
        <taxon>Rhizophlyctidaceae</taxon>
        <taxon>Rhizophlyctis</taxon>
    </lineage>
</organism>
<comment type="caution">
    <text evidence="3">The sequence shown here is derived from an EMBL/GenBank/DDBJ whole genome shotgun (WGS) entry which is preliminary data.</text>
</comment>
<evidence type="ECO:0000256" key="1">
    <source>
        <dbReference type="SAM" id="MobiDB-lite"/>
    </source>
</evidence>
<dbReference type="EMBL" id="JADGJD010002060">
    <property type="protein sequence ID" value="KAJ3035324.1"/>
    <property type="molecule type" value="Genomic_DNA"/>
</dbReference>
<sequence>MTKNPGRGVIHPENFAAKGKNKTGDAEPVDPDAFAGAVEEQIAIETAEAPDYRLKEVLLETMQKHMASECLIRDQVCVVTRTRSALKCAHILRPLYAFDYFNDPLLAISYLAHPNASRNWKCHDPRNGVMLSSTLHDTLEDFDWSFFVRGTKIFTFCFNTATTSNTFLPHLHPVRKPSPLVDEDGFCADPALFQNLFPHEDVFSEHMRQAILRKCRGAGDEKDEMSFRDEEAVEVWEEEDSEIDEEEEVAEEGGSGFETPASNGLLASASTATVYEFDQ</sequence>